<dbReference type="Proteomes" id="UP001107558">
    <property type="component" value="Chromosome 1"/>
</dbReference>
<feature type="chain" id="PRO_5039908727" evidence="5">
    <location>
        <begin position="22"/>
        <end position="633"/>
    </location>
</feature>
<keyword evidence="4" id="KW-0472">Membrane</keyword>
<keyword evidence="1" id="KW-0433">Leucine-rich repeat</keyword>
<keyword evidence="4" id="KW-0812">Transmembrane</keyword>
<evidence type="ECO:0000256" key="4">
    <source>
        <dbReference type="SAM" id="Phobius"/>
    </source>
</evidence>
<dbReference type="OrthoDB" id="7789470at2759"/>
<name>A0A9J6CEV8_POLVA</name>
<comment type="caution">
    <text evidence="6">The sequence shown here is derived from an EMBL/GenBank/DDBJ whole genome shotgun (WGS) entry which is preliminary data.</text>
</comment>
<keyword evidence="7" id="KW-1185">Reference proteome</keyword>
<organism evidence="6 7">
    <name type="scientific">Polypedilum vanderplanki</name>
    <name type="common">Sleeping chironomid midge</name>
    <dbReference type="NCBI Taxonomy" id="319348"/>
    <lineage>
        <taxon>Eukaryota</taxon>
        <taxon>Metazoa</taxon>
        <taxon>Ecdysozoa</taxon>
        <taxon>Arthropoda</taxon>
        <taxon>Hexapoda</taxon>
        <taxon>Insecta</taxon>
        <taxon>Pterygota</taxon>
        <taxon>Neoptera</taxon>
        <taxon>Endopterygota</taxon>
        <taxon>Diptera</taxon>
        <taxon>Nematocera</taxon>
        <taxon>Chironomoidea</taxon>
        <taxon>Chironomidae</taxon>
        <taxon>Chironominae</taxon>
        <taxon>Polypedilum</taxon>
        <taxon>Polypedilum</taxon>
    </lineage>
</organism>
<dbReference type="PANTHER" id="PTHR24366:SF96">
    <property type="entry name" value="LEUCINE RICH REPEAT CONTAINING 53"/>
    <property type="match status" value="1"/>
</dbReference>
<gene>
    <name evidence="6" type="ORF">PVAND_009683</name>
</gene>
<evidence type="ECO:0000256" key="1">
    <source>
        <dbReference type="ARBA" id="ARBA00022614"/>
    </source>
</evidence>
<feature type="transmembrane region" description="Helical" evidence="4">
    <location>
        <begin position="576"/>
        <end position="596"/>
    </location>
</feature>
<reference evidence="6" key="1">
    <citation type="submission" date="2021-03" db="EMBL/GenBank/DDBJ databases">
        <title>Chromosome level genome of the anhydrobiotic midge Polypedilum vanderplanki.</title>
        <authorList>
            <person name="Yoshida Y."/>
            <person name="Kikawada T."/>
            <person name="Gusev O."/>
        </authorList>
    </citation>
    <scope>NUCLEOTIDE SEQUENCE</scope>
    <source>
        <strain evidence="6">NIAS01</strain>
        <tissue evidence="6">Whole body or cell culture</tissue>
    </source>
</reference>
<protein>
    <submittedName>
        <fullName evidence="6">Uncharacterized protein</fullName>
    </submittedName>
</protein>
<keyword evidence="2" id="KW-0677">Repeat</keyword>
<dbReference type="PANTHER" id="PTHR24366">
    <property type="entry name" value="IG(IMMUNOGLOBULIN) AND LRR(LEUCINE RICH REPEAT) DOMAINS"/>
    <property type="match status" value="1"/>
</dbReference>
<keyword evidence="3" id="KW-0175">Coiled coil</keyword>
<dbReference type="InterPro" id="IPR001611">
    <property type="entry name" value="Leu-rich_rpt"/>
</dbReference>
<feature type="signal peptide" evidence="5">
    <location>
        <begin position="1"/>
        <end position="21"/>
    </location>
</feature>
<evidence type="ECO:0000256" key="5">
    <source>
        <dbReference type="SAM" id="SignalP"/>
    </source>
</evidence>
<dbReference type="AlphaFoldDB" id="A0A9J6CEV8"/>
<dbReference type="Gene3D" id="3.80.10.10">
    <property type="entry name" value="Ribonuclease Inhibitor"/>
    <property type="match status" value="2"/>
</dbReference>
<feature type="coiled-coil region" evidence="3">
    <location>
        <begin position="526"/>
        <end position="553"/>
    </location>
</feature>
<dbReference type="SMART" id="SM00369">
    <property type="entry name" value="LRR_TYP"/>
    <property type="match status" value="9"/>
</dbReference>
<accession>A0A9J6CEV8</accession>
<evidence type="ECO:0000256" key="2">
    <source>
        <dbReference type="ARBA" id="ARBA00022737"/>
    </source>
</evidence>
<dbReference type="PROSITE" id="PS51450">
    <property type="entry name" value="LRR"/>
    <property type="match status" value="3"/>
</dbReference>
<keyword evidence="4" id="KW-1133">Transmembrane helix</keyword>
<dbReference type="SUPFAM" id="SSF52058">
    <property type="entry name" value="L domain-like"/>
    <property type="match status" value="1"/>
</dbReference>
<dbReference type="Pfam" id="PF13855">
    <property type="entry name" value="LRR_8"/>
    <property type="match status" value="2"/>
</dbReference>
<proteinExistence type="predicted"/>
<evidence type="ECO:0000256" key="3">
    <source>
        <dbReference type="SAM" id="Coils"/>
    </source>
</evidence>
<dbReference type="EMBL" id="JADBJN010000001">
    <property type="protein sequence ID" value="KAG5680158.1"/>
    <property type="molecule type" value="Genomic_DNA"/>
</dbReference>
<keyword evidence="5" id="KW-0732">Signal</keyword>
<evidence type="ECO:0000313" key="6">
    <source>
        <dbReference type="EMBL" id="KAG5680158.1"/>
    </source>
</evidence>
<dbReference type="InterPro" id="IPR003591">
    <property type="entry name" value="Leu-rich_rpt_typical-subtyp"/>
</dbReference>
<sequence>MWKVVMFMIIFICGLLKPVSCETIELKCDEIKVLSYYERYYGNKCTITNITADSSASFIIRTSNSFEYNKIIQDVEISGGSQFYDIPREVFSTFQFTKKFTANNIGIEEISKYNFNYAANLLELRLRSNKIKKLPNSCFSNAPLLETIDLCSNEISEIEKNAFAGMEKLQYLTLSDNKIVKLDENVFRDLKNLISIRLDSNKLQVIEGKLFASAASSLTEIRIDSNEIAMIADNDGDAFARLQKLKLLNLGNNRMQQINIADTNIERLWIAQNNLKELKLNKNLKLLYAPINEINKIDFNGNTELLEIKLRQNQINDFTNFSSSLSKIEVLDISYNPITTLKVSSFARMPELVRLNLEYTNISKESLTFGTFTHNANLSQLDLSYNRLGHIDFNIFTTLTQLSLLNVDGNNLTQIPYEQMRQYFPKLSLIGISDNDWNCTYLAGMIKQLKQNNVIIRVIAKTRIFNETNVDGIRCVANNRQNHVEWNDPIEHIDDNELQYLAANKPQNPQKVVTQAGGINEVWNKMLTLELKIMSLNENFQDFKQQMARQETLRFQPEQQMQTDNRDSIVQSEVSFIKVILCVMCLIMMCFTLITIGKSVRSYMAEHRIYFPSKNVSFRRSTATIQTTMEDVM</sequence>
<dbReference type="InterPro" id="IPR032675">
    <property type="entry name" value="LRR_dom_sf"/>
</dbReference>
<dbReference type="Pfam" id="PF00560">
    <property type="entry name" value="LRR_1"/>
    <property type="match status" value="1"/>
</dbReference>
<evidence type="ECO:0000313" key="7">
    <source>
        <dbReference type="Proteomes" id="UP001107558"/>
    </source>
</evidence>